<dbReference type="Pfam" id="PF02625">
    <property type="entry name" value="XdhC_CoxI"/>
    <property type="match status" value="1"/>
</dbReference>
<name>A0A4Q7PC42_9BACT</name>
<protein>
    <submittedName>
        <fullName evidence="3">Xanthine/CO dehydrogenase XdhC/CoxF family maturation factor</fullName>
    </submittedName>
</protein>
<dbReference type="OrthoDB" id="9773039at2"/>
<dbReference type="InterPro" id="IPR027051">
    <property type="entry name" value="XdhC_Rossmann_dom"/>
</dbReference>
<dbReference type="InterPro" id="IPR052698">
    <property type="entry name" value="MoCofactor_Util/Proc"/>
</dbReference>
<keyword evidence="4" id="KW-1185">Reference proteome</keyword>
<sequence>MKELHQIIQAYNTSVSSNKKTALATVVKVDGSAYRRPGARMLVTEDGELTGAISGGCLEGDALRKAQSVIFQQKSMLVTYDTTDEDDQKFGVGLGCNGIIQVLIEPILPEDPENPIELLKKALSDRSTSLLVTVFSLLKSREEQVGTKLLFKNNLKSGDETKIPKELIEAIHQESKDLIIEGNNLIKSYPKAEGLFVFYEVIKAPLRLLLFGAGNDTIPLAKMAHLMGWELWLVDGRKNHATIGRFPTANKIIVGPADEVIQNLEWDEHTVALLMTHNFEYEVVVLSRLIQYPLPYIGILGPKKKTIKLLERLENLGIQVNTSNIYGPMGLDLGAEGSEEIALSALAEIKTVLSKKTIMHLRDKPGPIHDELR</sequence>
<dbReference type="RefSeq" id="WP_130276448.1">
    <property type="nucleotide sequence ID" value="NZ_SGXG01000001.1"/>
</dbReference>
<dbReference type="AlphaFoldDB" id="A0A4Q7PC42"/>
<dbReference type="Pfam" id="PF13478">
    <property type="entry name" value="XdhC_C"/>
    <property type="match status" value="1"/>
</dbReference>
<gene>
    <name evidence="3" type="ORF">BC751_3202</name>
</gene>
<dbReference type="InterPro" id="IPR003777">
    <property type="entry name" value="XdhC_CoxI"/>
</dbReference>
<dbReference type="EMBL" id="SGXG01000001">
    <property type="protein sequence ID" value="RZS97587.1"/>
    <property type="molecule type" value="Genomic_DNA"/>
</dbReference>
<evidence type="ECO:0000259" key="1">
    <source>
        <dbReference type="Pfam" id="PF02625"/>
    </source>
</evidence>
<evidence type="ECO:0000313" key="4">
    <source>
        <dbReference type="Proteomes" id="UP000292209"/>
    </source>
</evidence>
<feature type="domain" description="XdhC- CoxI" evidence="1">
    <location>
        <begin position="16"/>
        <end position="81"/>
    </location>
</feature>
<dbReference type="PANTHER" id="PTHR30388:SF6">
    <property type="entry name" value="XANTHINE DEHYDROGENASE SUBUNIT A-RELATED"/>
    <property type="match status" value="1"/>
</dbReference>
<evidence type="ECO:0000313" key="3">
    <source>
        <dbReference type="EMBL" id="RZS97587.1"/>
    </source>
</evidence>
<reference evidence="3 4" key="1">
    <citation type="submission" date="2019-02" db="EMBL/GenBank/DDBJ databases">
        <title>Genomic Encyclopedia of Archaeal and Bacterial Type Strains, Phase II (KMG-II): from individual species to whole genera.</title>
        <authorList>
            <person name="Goeker M."/>
        </authorList>
    </citation>
    <scope>NUCLEOTIDE SEQUENCE [LARGE SCALE GENOMIC DNA]</scope>
    <source>
        <strain evidence="3 4">DSM 21411</strain>
    </source>
</reference>
<comment type="caution">
    <text evidence="3">The sequence shown here is derived from an EMBL/GenBank/DDBJ whole genome shotgun (WGS) entry which is preliminary data.</text>
</comment>
<evidence type="ECO:0000259" key="2">
    <source>
        <dbReference type="Pfam" id="PF13478"/>
    </source>
</evidence>
<dbReference type="Proteomes" id="UP000292209">
    <property type="component" value="Unassembled WGS sequence"/>
</dbReference>
<accession>A0A4Q7PC42</accession>
<proteinExistence type="predicted"/>
<dbReference type="Gene3D" id="3.40.50.720">
    <property type="entry name" value="NAD(P)-binding Rossmann-like Domain"/>
    <property type="match status" value="1"/>
</dbReference>
<organism evidence="3 4">
    <name type="scientific">Cecembia calidifontis</name>
    <dbReference type="NCBI Taxonomy" id="1187080"/>
    <lineage>
        <taxon>Bacteria</taxon>
        <taxon>Pseudomonadati</taxon>
        <taxon>Bacteroidota</taxon>
        <taxon>Cytophagia</taxon>
        <taxon>Cytophagales</taxon>
        <taxon>Cyclobacteriaceae</taxon>
        <taxon>Cecembia</taxon>
    </lineage>
</organism>
<dbReference type="PANTHER" id="PTHR30388">
    <property type="entry name" value="ALDEHYDE OXIDOREDUCTASE MOLYBDENUM COFACTOR ASSEMBLY PROTEIN"/>
    <property type="match status" value="1"/>
</dbReference>
<feature type="domain" description="XdhC Rossmann" evidence="2">
    <location>
        <begin position="208"/>
        <end position="349"/>
    </location>
</feature>